<dbReference type="InterPro" id="IPR036779">
    <property type="entry name" value="LysM_dom_sf"/>
</dbReference>
<dbReference type="CDD" id="cd00118">
    <property type="entry name" value="LysM"/>
    <property type="match status" value="1"/>
</dbReference>
<feature type="compositionally biased region" description="Low complexity" evidence="3">
    <location>
        <begin position="203"/>
        <end position="243"/>
    </location>
</feature>
<evidence type="ECO:0000313" key="5">
    <source>
        <dbReference type="EMBL" id="CCH27842.1"/>
    </source>
</evidence>
<feature type="domain" description="LysM" evidence="4">
    <location>
        <begin position="257"/>
        <end position="305"/>
    </location>
</feature>
<dbReference type="InterPro" id="IPR023346">
    <property type="entry name" value="Lysozyme-like_dom_sf"/>
</dbReference>
<accession>K0JR95</accession>
<evidence type="ECO:0000313" key="6">
    <source>
        <dbReference type="Proteomes" id="UP000006281"/>
    </source>
</evidence>
<dbReference type="BioCyc" id="SESP1179773:BN6_RS02530-MONOMER"/>
<dbReference type="STRING" id="1179773.BN6_05110"/>
<dbReference type="PANTHER" id="PTHR34700">
    <property type="entry name" value="POTASSIUM BINDING PROTEIN KBP"/>
    <property type="match status" value="1"/>
</dbReference>
<dbReference type="Gene3D" id="1.10.530.10">
    <property type="match status" value="1"/>
</dbReference>
<dbReference type="InterPro" id="IPR052196">
    <property type="entry name" value="Bact_Kbp"/>
</dbReference>
<evidence type="ECO:0000256" key="2">
    <source>
        <dbReference type="ARBA" id="ARBA00022801"/>
    </source>
</evidence>
<evidence type="ECO:0000256" key="1">
    <source>
        <dbReference type="ARBA" id="ARBA00010830"/>
    </source>
</evidence>
<dbReference type="InterPro" id="IPR010618">
    <property type="entry name" value="RPF"/>
</dbReference>
<protein>
    <submittedName>
        <fullName evidence="5">Transglycosylase domain protein</fullName>
    </submittedName>
</protein>
<dbReference type="KEGG" id="sesp:BN6_05110"/>
<dbReference type="HOGENOM" id="CLU_045108_0_1_11"/>
<name>K0JR95_SACES</name>
<dbReference type="PATRIC" id="fig|1179773.3.peg.521"/>
<evidence type="ECO:0000259" key="4">
    <source>
        <dbReference type="SMART" id="SM00257"/>
    </source>
</evidence>
<feature type="compositionally biased region" description="Basic and acidic residues" evidence="3">
    <location>
        <begin position="27"/>
        <end position="36"/>
    </location>
</feature>
<dbReference type="Gene3D" id="3.10.350.10">
    <property type="entry name" value="LysM domain"/>
    <property type="match status" value="1"/>
</dbReference>
<sequence length="305" mass="32176">MIAITPWNVWTCAPRLRTVALRLAPTNHEHHRDATRRTLSSGPGTKPRARNTAGQGLIDITGPEPASVVQVWWAEREMASYRGKHRPTISATARTVAKVAVAGVIVGAPLGLATGTANAQGSGVNWDTVAACESGGNWSINTGNGYYGGLQFVPSTWTSNGGSGMPHQASREEQIRVAENVLQTQGIGAWPVCGPKGLGGGAAPAPQRTAPAPAQQRQTTPQPQQQQAPKQQQQQAPVQQQAAPVTVALPSTNPAGDYEIKPGDSLSKIASELKVEGGWAKLHELNKEFIPNADLIMVGHKIATK</sequence>
<dbReference type="PANTHER" id="PTHR34700:SF4">
    <property type="entry name" value="PHAGE-LIKE ELEMENT PBSX PROTEIN XKDP"/>
    <property type="match status" value="1"/>
</dbReference>
<dbReference type="InterPro" id="IPR018392">
    <property type="entry name" value="LysM"/>
</dbReference>
<organism evidence="5 6">
    <name type="scientific">Saccharothrix espanaensis (strain ATCC 51144 / DSM 44229 / JCM 9112 / NBRC 15066 / NRRL 15764)</name>
    <dbReference type="NCBI Taxonomy" id="1179773"/>
    <lineage>
        <taxon>Bacteria</taxon>
        <taxon>Bacillati</taxon>
        <taxon>Actinomycetota</taxon>
        <taxon>Actinomycetes</taxon>
        <taxon>Pseudonocardiales</taxon>
        <taxon>Pseudonocardiaceae</taxon>
        <taxon>Saccharothrix</taxon>
    </lineage>
</organism>
<dbReference type="SMART" id="SM00257">
    <property type="entry name" value="LysM"/>
    <property type="match status" value="1"/>
</dbReference>
<feature type="region of interest" description="Disordered" evidence="3">
    <location>
        <begin position="27"/>
        <end position="57"/>
    </location>
</feature>
<keyword evidence="6" id="KW-1185">Reference proteome</keyword>
<dbReference type="SUPFAM" id="SSF53955">
    <property type="entry name" value="Lysozyme-like"/>
    <property type="match status" value="1"/>
</dbReference>
<gene>
    <name evidence="5" type="ordered locus">BN6_05110</name>
</gene>
<reference evidence="5 6" key="1">
    <citation type="journal article" date="2012" name="BMC Genomics">
        <title>Complete genome sequence of Saccharothrix espanaensis DSM 44229T and comparison to the other completely sequenced Pseudonocardiaceae.</title>
        <authorList>
            <person name="Strobel T."/>
            <person name="Al-Dilaimi A."/>
            <person name="Blom J."/>
            <person name="Gessner A."/>
            <person name="Kalinowski J."/>
            <person name="Luzhetska M."/>
            <person name="Puhler A."/>
            <person name="Szczepanowski R."/>
            <person name="Bechthold A."/>
            <person name="Ruckert C."/>
        </authorList>
    </citation>
    <scope>NUCLEOTIDE SEQUENCE [LARGE SCALE GENOMIC DNA]</scope>
    <source>
        <strain evidence="6">ATCC 51144 / DSM 44229 / JCM 9112 / NBRC 15066 / NRRL 15764</strain>
    </source>
</reference>
<comment type="similarity">
    <text evidence="1">Belongs to the transglycosylase family. Rpf subfamily.</text>
</comment>
<dbReference type="Proteomes" id="UP000006281">
    <property type="component" value="Chromosome"/>
</dbReference>
<proteinExistence type="inferred from homology"/>
<dbReference type="EMBL" id="HE804045">
    <property type="protein sequence ID" value="CCH27842.1"/>
    <property type="molecule type" value="Genomic_DNA"/>
</dbReference>
<dbReference type="CDD" id="cd13925">
    <property type="entry name" value="RPF"/>
    <property type="match status" value="1"/>
</dbReference>
<dbReference type="GO" id="GO:0016787">
    <property type="term" value="F:hydrolase activity"/>
    <property type="evidence" value="ECO:0007669"/>
    <property type="project" value="UniProtKB-KW"/>
</dbReference>
<feature type="region of interest" description="Disordered" evidence="3">
    <location>
        <begin position="193"/>
        <end position="243"/>
    </location>
</feature>
<dbReference type="eggNOG" id="COG1388">
    <property type="taxonomic scope" value="Bacteria"/>
</dbReference>
<evidence type="ECO:0000256" key="3">
    <source>
        <dbReference type="SAM" id="MobiDB-lite"/>
    </source>
</evidence>
<keyword evidence="2" id="KW-0378">Hydrolase</keyword>
<dbReference type="AlphaFoldDB" id="K0JR95"/>
<dbReference type="Pfam" id="PF06737">
    <property type="entry name" value="Transglycosylas"/>
    <property type="match status" value="1"/>
</dbReference>